<dbReference type="EC" id="2.1.1.216" evidence="9 10"/>
<dbReference type="CDD" id="cd02440">
    <property type="entry name" value="AdoMet_MTases"/>
    <property type="match status" value="1"/>
</dbReference>
<feature type="binding site" evidence="10">
    <location>
        <position position="259"/>
    </location>
    <ligand>
        <name>Zn(2+)</name>
        <dbReference type="ChEBI" id="CHEBI:29105"/>
    </ligand>
</feature>
<dbReference type="PANTHER" id="PTHR10631:SF3">
    <property type="entry name" value="TRNA (GUANINE(26)-N(2))-DIMETHYLTRANSFERASE"/>
    <property type="match status" value="1"/>
</dbReference>
<feature type="binding site" evidence="10">
    <location>
        <position position="67"/>
    </location>
    <ligand>
        <name>S-adenosyl-L-methionine</name>
        <dbReference type="ChEBI" id="CHEBI:59789"/>
    </ligand>
</feature>
<dbReference type="HAMAP" id="MF_00290">
    <property type="entry name" value="tRNA_dimethyltr_TRM1"/>
    <property type="match status" value="1"/>
</dbReference>
<dbReference type="STRING" id="1006006.Mcup_0502"/>
<feature type="binding site" evidence="10">
    <location>
        <position position="112"/>
    </location>
    <ligand>
        <name>S-adenosyl-L-methionine</name>
        <dbReference type="ChEBI" id="CHEBI:59789"/>
    </ligand>
</feature>
<feature type="binding site" evidence="10">
    <location>
        <position position="262"/>
    </location>
    <ligand>
        <name>Zn(2+)</name>
        <dbReference type="ChEBI" id="CHEBI:29105"/>
    </ligand>
</feature>
<dbReference type="PANTHER" id="PTHR10631">
    <property type="entry name" value="N 2 ,N 2 -DIMETHYLGUANOSINE TRNA METHYLTRANSFERASE"/>
    <property type="match status" value="1"/>
</dbReference>
<dbReference type="EMBL" id="CP002656">
    <property type="protein sequence ID" value="AEB94609.1"/>
    <property type="molecule type" value="Genomic_DNA"/>
</dbReference>
<dbReference type="eggNOG" id="arCOG01219">
    <property type="taxonomic scope" value="Archaea"/>
</dbReference>
<keyword evidence="13" id="KW-1185">Reference proteome</keyword>
<keyword evidence="6 10" id="KW-0479">Metal-binding</keyword>
<dbReference type="GO" id="GO:0160104">
    <property type="term" value="F:tRNA (guanine(26)-N2)-dimethyltransferase activity"/>
    <property type="evidence" value="ECO:0007669"/>
    <property type="project" value="UniProtKB-UniRule"/>
</dbReference>
<dbReference type="InterPro" id="IPR029063">
    <property type="entry name" value="SAM-dependent_MTases_sf"/>
</dbReference>
<feature type="binding site" evidence="10">
    <location>
        <position position="246"/>
    </location>
    <ligand>
        <name>Zn(2+)</name>
        <dbReference type="ChEBI" id="CHEBI:29105"/>
    </ligand>
</feature>
<proteinExistence type="inferred from homology"/>
<evidence type="ECO:0000256" key="2">
    <source>
        <dbReference type="ARBA" id="ARBA00022603"/>
    </source>
</evidence>
<dbReference type="InterPro" id="IPR002905">
    <property type="entry name" value="Trm1"/>
</dbReference>
<feature type="binding site" evidence="10">
    <location>
        <position position="243"/>
    </location>
    <ligand>
        <name>Zn(2+)</name>
        <dbReference type="ChEBI" id="CHEBI:29105"/>
    </ligand>
</feature>
<keyword evidence="8 10" id="KW-0694">RNA-binding</keyword>
<keyword evidence="2 10" id="KW-0489">Methyltransferase</keyword>
<evidence type="ECO:0000256" key="5">
    <source>
        <dbReference type="ARBA" id="ARBA00022694"/>
    </source>
</evidence>
<keyword evidence="7 10" id="KW-0862">Zinc</keyword>
<evidence type="ECO:0000256" key="6">
    <source>
        <dbReference type="ARBA" id="ARBA00022723"/>
    </source>
</evidence>
<sequence length="372" mass="41433">MTEITEGKAKILIPDPVEFSREGKFDPAWSPVFYNPRMVFNRDVSVLAVSVISPSSVLDAMAATGIRGIRFVLEGGVNGEVIFNDKNPVAIELISKNIELNRITNYKIMRADANSIMHQLKVDYTDLDPFGSPAPFLFAALSSLRRKGVLGVTATDLSALEGKSITACNRKYGASGKRLNYSKEAGLRVLLAKIAREAAVQEKGILPLISFYKDYYYRLFVKTVDGAKRADKALEQIGMLYECQNCGFSFMDKECQVKCPMCGGEVNAYGPAWIGKLNSIDFLNRMKERLDKAPQINNPNSVKRLLDSLISENGMGPYYRIDVLASKLKVNMPPTHRLIDCLEDGTRTHFDERGIKTSKSFDQLIECMKNLA</sequence>
<evidence type="ECO:0000256" key="3">
    <source>
        <dbReference type="ARBA" id="ARBA00022679"/>
    </source>
</evidence>
<dbReference type="InterPro" id="IPR022923">
    <property type="entry name" value="TRM1_arc_bac"/>
</dbReference>
<feature type="binding site" evidence="10">
    <location>
        <position position="113"/>
    </location>
    <ligand>
        <name>S-adenosyl-L-methionine</name>
        <dbReference type="ChEBI" id="CHEBI:59789"/>
    </ligand>
</feature>
<dbReference type="Pfam" id="PF02005">
    <property type="entry name" value="TRM"/>
    <property type="match status" value="1"/>
</dbReference>
<organism evidence="12 13">
    <name type="scientific">Metallosphaera cuprina (strain Ar-4)</name>
    <dbReference type="NCBI Taxonomy" id="1006006"/>
    <lineage>
        <taxon>Archaea</taxon>
        <taxon>Thermoproteota</taxon>
        <taxon>Thermoprotei</taxon>
        <taxon>Sulfolobales</taxon>
        <taxon>Sulfolobaceae</taxon>
        <taxon>Metallosphaera</taxon>
    </lineage>
</organism>
<dbReference type="KEGG" id="mcn:Mcup_0502"/>
<evidence type="ECO:0000313" key="12">
    <source>
        <dbReference type="EMBL" id="AEB94609.1"/>
    </source>
</evidence>
<evidence type="ECO:0000256" key="10">
    <source>
        <dbReference type="HAMAP-Rule" id="MF_00290"/>
    </source>
</evidence>
<evidence type="ECO:0000313" key="13">
    <source>
        <dbReference type="Proteomes" id="UP000007812"/>
    </source>
</evidence>
<protein>
    <recommendedName>
        <fullName evidence="9 10">tRNA (guanine(26)-N(2))-dimethyltransferase</fullName>
        <ecNumber evidence="9 10">2.1.1.216</ecNumber>
    </recommendedName>
    <alternativeName>
        <fullName evidence="10">tRNA 2,2-dimethylguanosine-26 methyltransferase</fullName>
    </alternativeName>
    <alternativeName>
        <fullName evidence="10">tRNA(guanine-26,N(2)-N(2)) methyltransferase</fullName>
    </alternativeName>
    <alternativeName>
        <fullName evidence="10">tRNA(m(2,2)G26)dimethyltransferase</fullName>
    </alternativeName>
</protein>
<dbReference type="SUPFAM" id="SSF53335">
    <property type="entry name" value="S-adenosyl-L-methionine-dependent methyltransferases"/>
    <property type="match status" value="1"/>
</dbReference>
<dbReference type="GO" id="GO:0000049">
    <property type="term" value="F:tRNA binding"/>
    <property type="evidence" value="ECO:0007669"/>
    <property type="project" value="UniProtKB-UniRule"/>
</dbReference>
<name>F4G0J0_METCR</name>
<reference evidence="12 13" key="1">
    <citation type="journal article" date="2011" name="J. Bacteriol.">
        <title>Complete genome sequence of Metallosphaera cuprina, a metal sulfide-oxidizing archaeon from a hot spring.</title>
        <authorList>
            <person name="Liu L.J."/>
            <person name="You X.Y."/>
            <person name="Zheng H."/>
            <person name="Wang S."/>
            <person name="Jiang C.Y."/>
            <person name="Liu S.J."/>
        </authorList>
    </citation>
    <scope>NUCLEOTIDE SEQUENCE [LARGE SCALE GENOMIC DNA]</scope>
    <source>
        <strain evidence="12 13">Ar-4</strain>
    </source>
</reference>
<evidence type="ECO:0000256" key="4">
    <source>
        <dbReference type="ARBA" id="ARBA00022691"/>
    </source>
</evidence>
<dbReference type="GO" id="GO:0046872">
    <property type="term" value="F:metal ion binding"/>
    <property type="evidence" value="ECO:0007669"/>
    <property type="project" value="UniProtKB-KW"/>
</dbReference>
<keyword evidence="1 10" id="KW-0820">tRNA-binding</keyword>
<gene>
    <name evidence="10" type="primary">trm1</name>
    <name evidence="12" type="ordered locus">Mcup_0502</name>
</gene>
<comment type="similarity">
    <text evidence="10 11">Belongs to the class I-like SAM-binding methyltransferase superfamily. Trm1 family.</text>
</comment>
<feature type="binding site" evidence="10">
    <location>
        <position position="42"/>
    </location>
    <ligand>
        <name>S-adenosyl-L-methionine</name>
        <dbReference type="ChEBI" id="CHEBI:59789"/>
    </ligand>
</feature>
<dbReference type="AlphaFoldDB" id="F4G0J0"/>
<dbReference type="HOGENOM" id="CLU_010862_5_1_2"/>
<evidence type="ECO:0000256" key="11">
    <source>
        <dbReference type="PROSITE-ProRule" id="PRU00958"/>
    </source>
</evidence>
<keyword evidence="5 10" id="KW-0819">tRNA processing</keyword>
<dbReference type="Gene3D" id="3.30.56.70">
    <property type="entry name" value="N2,N2-dimethylguanosine tRNA methyltransferase, C-terminal domain"/>
    <property type="match status" value="1"/>
</dbReference>
<keyword evidence="3 10" id="KW-0808">Transferase</keyword>
<dbReference type="FunFam" id="3.40.50.150:FF:000272">
    <property type="entry name" value="tRNA (guanine(26)-N(2))-dimethyltransferase"/>
    <property type="match status" value="1"/>
</dbReference>
<keyword evidence="4 10" id="KW-0949">S-adenosyl-L-methionine</keyword>
<dbReference type="InterPro" id="IPR042296">
    <property type="entry name" value="tRNA_met_Trm1_C"/>
</dbReference>
<comment type="function">
    <text evidence="10">Dimethylates a single guanine residue at position 26 of a number of tRNAs using S-adenosyl-L-methionine as donor of the methyl groups.</text>
</comment>
<dbReference type="NCBIfam" id="TIGR00308">
    <property type="entry name" value="TRM1"/>
    <property type="match status" value="1"/>
</dbReference>
<dbReference type="Proteomes" id="UP000007812">
    <property type="component" value="Chromosome"/>
</dbReference>
<accession>F4G0J0</accession>
<dbReference type="Gene3D" id="3.40.50.150">
    <property type="entry name" value="Vaccinia Virus protein VP39"/>
    <property type="match status" value="1"/>
</dbReference>
<evidence type="ECO:0000256" key="7">
    <source>
        <dbReference type="ARBA" id="ARBA00022833"/>
    </source>
</evidence>
<feature type="binding site" evidence="10">
    <location>
        <position position="85"/>
    </location>
    <ligand>
        <name>S-adenosyl-L-methionine</name>
        <dbReference type="ChEBI" id="CHEBI:59789"/>
    </ligand>
</feature>
<evidence type="ECO:0000256" key="1">
    <source>
        <dbReference type="ARBA" id="ARBA00022555"/>
    </source>
</evidence>
<dbReference type="GO" id="GO:0002940">
    <property type="term" value="P:tRNA N2-guanine methylation"/>
    <property type="evidence" value="ECO:0007669"/>
    <property type="project" value="TreeGrafter"/>
</dbReference>
<evidence type="ECO:0000256" key="8">
    <source>
        <dbReference type="ARBA" id="ARBA00022884"/>
    </source>
</evidence>
<evidence type="ECO:0000256" key="9">
    <source>
        <dbReference type="ARBA" id="ARBA00039099"/>
    </source>
</evidence>
<dbReference type="PATRIC" id="fig|1006006.8.peg.502"/>
<dbReference type="PROSITE" id="PS51626">
    <property type="entry name" value="SAM_MT_TRM1"/>
    <property type="match status" value="1"/>
</dbReference>
<comment type="catalytic activity">
    <reaction evidence="10">
        <text>guanosine(26) in tRNA + 2 S-adenosyl-L-methionine = N(2)-dimethylguanosine(26) in tRNA + 2 S-adenosyl-L-homocysteine + 2 H(+)</text>
        <dbReference type="Rhea" id="RHEA:43140"/>
        <dbReference type="Rhea" id="RHEA-COMP:10359"/>
        <dbReference type="Rhea" id="RHEA-COMP:10360"/>
        <dbReference type="ChEBI" id="CHEBI:15378"/>
        <dbReference type="ChEBI" id="CHEBI:57856"/>
        <dbReference type="ChEBI" id="CHEBI:59789"/>
        <dbReference type="ChEBI" id="CHEBI:74269"/>
        <dbReference type="ChEBI" id="CHEBI:74513"/>
        <dbReference type="EC" id="2.1.1.216"/>
    </reaction>
</comment>